<dbReference type="EMBL" id="LNYB01000021">
    <property type="protein sequence ID" value="KTD02841.1"/>
    <property type="molecule type" value="Genomic_DNA"/>
</dbReference>
<dbReference type="EMBL" id="UASS01000004">
    <property type="protein sequence ID" value="SPX59934.1"/>
    <property type="molecule type" value="Genomic_DNA"/>
</dbReference>
<protein>
    <submittedName>
        <fullName evidence="1">Uncharacterized protein</fullName>
    </submittedName>
</protein>
<dbReference type="Proteomes" id="UP000054698">
    <property type="component" value="Unassembled WGS sequence"/>
</dbReference>
<reference evidence="1 3" key="1">
    <citation type="submission" date="2015-11" db="EMBL/GenBank/DDBJ databases">
        <title>Genomic analysis of 38 Legionella species identifies large and diverse effector repertoires.</title>
        <authorList>
            <person name="Burstein D."/>
            <person name="Amaro F."/>
            <person name="Zusman T."/>
            <person name="Lifshitz Z."/>
            <person name="Cohen O."/>
            <person name="Gilbert J.A."/>
            <person name="Pupko T."/>
            <person name="Shuman H.A."/>
            <person name="Segal G."/>
        </authorList>
    </citation>
    <scope>NUCLEOTIDE SEQUENCE [LARGE SCALE GENOMIC DNA]</scope>
    <source>
        <strain evidence="1 3">WO-44C</strain>
    </source>
</reference>
<accession>A0A0W0U5N3</accession>
<dbReference type="AlphaFoldDB" id="A0A0W0U5N3"/>
<sequence>MPPNTKVKEFAGSNTNFQRVLAGKVTVQDFFTKPEFAEDKEKFMSIYKEAIGERSPDSLFNDESVAAAWIAKLRFNQQMTDEQFTKLINRSEEIFKGNFDDLNLTSTTPEENDNCAIMWGIEALNGTQAFDSGATRVRLPTGVAPKIVKALEDGGAFARDSTHATGTKLVDKGLGKDIAQESMRAFTPRGMGALLVVPTSPDGSGTMVKTPDARLSPHIKKGDYDLLLKREDYGFNDSITHSLVHSKVGFLNHLREIRSQYQEGIALIRNKSDLARDAEAIHGKGPQIHRKEHLSELKGQSKTLIDILEAGKEQGLFSDFTTKWTIRIKWPPFEKKIVSADPDSRKGVGDFLHQIAEAEKQNPEFAEKNKKNLSKVRGLLQQAEELRSGPFERCREGNEVLVNCESHKAVLADPIAKSTDNKPVNREELVEVGMVSETDPELSKVNQQTLKDSLRDFKEEQENVSQDTPKSHF</sequence>
<evidence type="ECO:0000313" key="1">
    <source>
        <dbReference type="EMBL" id="KTD02841.1"/>
    </source>
</evidence>
<evidence type="ECO:0000313" key="4">
    <source>
        <dbReference type="Proteomes" id="UP000251942"/>
    </source>
</evidence>
<evidence type="ECO:0000313" key="2">
    <source>
        <dbReference type="EMBL" id="SPX59934.1"/>
    </source>
</evidence>
<evidence type="ECO:0000313" key="3">
    <source>
        <dbReference type="Proteomes" id="UP000054698"/>
    </source>
</evidence>
<dbReference type="OrthoDB" id="5636206at2"/>
<dbReference type="RefSeq" id="WP_058443894.1">
    <property type="nucleotide sequence ID" value="NZ_CAAAHT010000021.1"/>
</dbReference>
<gene>
    <name evidence="1" type="ORF">Lfee_0679</name>
    <name evidence="2" type="ORF">NCTC12022_00645</name>
</gene>
<organism evidence="1 3">
    <name type="scientific">Legionella feeleii</name>
    <dbReference type="NCBI Taxonomy" id="453"/>
    <lineage>
        <taxon>Bacteria</taxon>
        <taxon>Pseudomonadati</taxon>
        <taxon>Pseudomonadota</taxon>
        <taxon>Gammaproteobacteria</taxon>
        <taxon>Legionellales</taxon>
        <taxon>Legionellaceae</taxon>
        <taxon>Legionella</taxon>
    </lineage>
</organism>
<keyword evidence="3" id="KW-1185">Reference proteome</keyword>
<name>A0A0W0U5N3_9GAMM</name>
<dbReference type="Proteomes" id="UP000251942">
    <property type="component" value="Unassembled WGS sequence"/>
</dbReference>
<dbReference type="PATRIC" id="fig|453.4.peg.738"/>
<proteinExistence type="predicted"/>
<reference evidence="2 4" key="2">
    <citation type="submission" date="2018-06" db="EMBL/GenBank/DDBJ databases">
        <authorList>
            <consortium name="Pathogen Informatics"/>
            <person name="Doyle S."/>
        </authorList>
    </citation>
    <scope>NUCLEOTIDE SEQUENCE [LARGE SCALE GENOMIC DNA]</scope>
    <source>
        <strain evidence="2 4">NCTC12022</strain>
    </source>
</reference>